<sequence>MANHTAPLRGPFRPPHRGAAPRQKVLPVARVSLLIPSHALPPFSYRIPEHLVSEVRIGMAVVAPLSGYGRLGIVVGFEEDGDRPLKEIRALAEGLSLPGNLVKLCAWTAGASALPLNAVLRMALPPGLSTSALQVHDPAPDWPWRAGSIVSRTQLRRVLGGEGLKAAEEAGRIVFAPAPPVRRNIEWAVAEDEAYEVPSRASRQRALLEALVDHDSGLPVVGLLEAANAGRDSLRRLVRRGAVRIEKRPEPLSVSYTRGSGSGLAEYEEGAKRALARGGAWIWRMPNAEGVAAAAAVARCAVRRGEQTLVLTPEIGAVERLVEEFERLLPAGLTVASYHSELGRDRAAVHEAARLGEVDVLVGTRVAVLVPLARPGAICVMDEPNEAHRASPGYEGVPIHVREPAIARSRIEGDAAVVFFSPFPSLRLYAPESGVLRLPAIEADWWPAVSVVDMRGTGAALSSTLLAACRRTIQFGGRRRRVGVVVNRLGHAASLSCARCGFVWRCPACAFPLALRDTVGKSLSCNRCGTDEGSARQCPNCGSGRLDRTGLAVDKVRAGLADALGVEVGVSTADKREGEDGSVVVGTARRMLEEEWDLVVVPDADSLLFGAAGTAEKGFRLLYAAAQASRDRVLIQTRQPEHHVLQAALRGDYEAFAASELPKRRSLGYPPHAHLAQITLEGSKETVRRTVESRLRPILGDGVEMLDPVPFPGDGVGTAWRVLLKSRKRGALAEAAALVARIAAETRGGGSGLKARIDMDPEEV</sequence>
<feature type="domain" description="Primosomal protein N' 3' DNA-binding" evidence="5">
    <location>
        <begin position="35"/>
        <end position="125"/>
    </location>
</feature>
<dbReference type="Pfam" id="PF17764">
    <property type="entry name" value="PriA_3primeBD"/>
    <property type="match status" value="1"/>
</dbReference>
<dbReference type="InterPro" id="IPR027417">
    <property type="entry name" value="P-loop_NTPase"/>
</dbReference>
<keyword evidence="1" id="KW-0547">Nucleotide-binding</keyword>
<dbReference type="PANTHER" id="PTHR30580:SF0">
    <property type="entry name" value="PRIMOSOMAL PROTEIN N"/>
    <property type="match status" value="1"/>
</dbReference>
<dbReference type="InterPro" id="IPR041222">
    <property type="entry name" value="PriA_3primeBD"/>
</dbReference>
<evidence type="ECO:0000313" key="6">
    <source>
        <dbReference type="EMBL" id="CAA9435925.1"/>
    </source>
</evidence>
<gene>
    <name evidence="6" type="ORF">AVDCRST_MAG28-1824</name>
</gene>
<evidence type="ECO:0000256" key="4">
    <source>
        <dbReference type="SAM" id="MobiDB-lite"/>
    </source>
</evidence>
<dbReference type="PANTHER" id="PTHR30580">
    <property type="entry name" value="PRIMOSOMAL PROTEIN N"/>
    <property type="match status" value="1"/>
</dbReference>
<evidence type="ECO:0000256" key="1">
    <source>
        <dbReference type="ARBA" id="ARBA00022741"/>
    </source>
</evidence>
<keyword evidence="6" id="KW-0347">Helicase</keyword>
<dbReference type="EMBL" id="CADCVE010000001">
    <property type="protein sequence ID" value="CAA9435925.1"/>
    <property type="molecule type" value="Genomic_DNA"/>
</dbReference>
<name>A0A6J4Q668_9ACTN</name>
<evidence type="ECO:0000259" key="5">
    <source>
        <dbReference type="Pfam" id="PF17764"/>
    </source>
</evidence>
<evidence type="ECO:0000256" key="3">
    <source>
        <dbReference type="ARBA" id="ARBA00023125"/>
    </source>
</evidence>
<keyword evidence="3" id="KW-0238">DNA-binding</keyword>
<dbReference type="AlphaFoldDB" id="A0A6J4Q668"/>
<dbReference type="InterPro" id="IPR042115">
    <property type="entry name" value="PriA_3primeBD_sf"/>
</dbReference>
<proteinExistence type="predicted"/>
<protein>
    <submittedName>
        <fullName evidence="6">Helicase PriA essential for oriC/DnaA-independent DNA replication</fullName>
    </submittedName>
</protein>
<dbReference type="Gene3D" id="3.40.50.300">
    <property type="entry name" value="P-loop containing nucleotide triphosphate hydrolases"/>
    <property type="match status" value="1"/>
</dbReference>
<dbReference type="GO" id="GO:0006302">
    <property type="term" value="P:double-strand break repair"/>
    <property type="evidence" value="ECO:0007669"/>
    <property type="project" value="TreeGrafter"/>
</dbReference>
<dbReference type="SUPFAM" id="SSF52540">
    <property type="entry name" value="P-loop containing nucleoside triphosphate hydrolases"/>
    <property type="match status" value="1"/>
</dbReference>
<dbReference type="GO" id="GO:0005524">
    <property type="term" value="F:ATP binding"/>
    <property type="evidence" value="ECO:0007669"/>
    <property type="project" value="UniProtKB-KW"/>
</dbReference>
<evidence type="ECO:0000256" key="2">
    <source>
        <dbReference type="ARBA" id="ARBA00022840"/>
    </source>
</evidence>
<dbReference type="GO" id="GO:0006270">
    <property type="term" value="P:DNA replication initiation"/>
    <property type="evidence" value="ECO:0007669"/>
    <property type="project" value="TreeGrafter"/>
</dbReference>
<feature type="region of interest" description="Disordered" evidence="4">
    <location>
        <begin position="1"/>
        <end position="20"/>
    </location>
</feature>
<organism evidence="6">
    <name type="scientific">uncultured Rubrobacteraceae bacterium</name>
    <dbReference type="NCBI Taxonomy" id="349277"/>
    <lineage>
        <taxon>Bacteria</taxon>
        <taxon>Bacillati</taxon>
        <taxon>Actinomycetota</taxon>
        <taxon>Rubrobacteria</taxon>
        <taxon>Rubrobacterales</taxon>
        <taxon>Rubrobacteraceae</taxon>
        <taxon>environmental samples</taxon>
    </lineage>
</organism>
<keyword evidence="2" id="KW-0067">ATP-binding</keyword>
<accession>A0A6J4Q668</accession>
<dbReference type="Gene3D" id="3.40.1440.60">
    <property type="entry name" value="PriA, 3(prime) DNA-binding domain"/>
    <property type="match status" value="1"/>
</dbReference>
<reference evidence="6" key="1">
    <citation type="submission" date="2020-02" db="EMBL/GenBank/DDBJ databases">
        <authorList>
            <person name="Meier V. D."/>
        </authorList>
    </citation>
    <scope>NUCLEOTIDE SEQUENCE</scope>
    <source>
        <strain evidence="6">AVDCRST_MAG28</strain>
    </source>
</reference>
<dbReference type="GO" id="GO:0003677">
    <property type="term" value="F:DNA binding"/>
    <property type="evidence" value="ECO:0007669"/>
    <property type="project" value="UniProtKB-KW"/>
</dbReference>
<dbReference type="GO" id="GO:0006310">
    <property type="term" value="P:DNA recombination"/>
    <property type="evidence" value="ECO:0007669"/>
    <property type="project" value="TreeGrafter"/>
</dbReference>
<dbReference type="GO" id="GO:0043138">
    <property type="term" value="F:3'-5' DNA helicase activity"/>
    <property type="evidence" value="ECO:0007669"/>
    <property type="project" value="TreeGrafter"/>
</dbReference>
<keyword evidence="6" id="KW-0378">Hydrolase</keyword>